<dbReference type="STRING" id="390874.Tpet_0699"/>
<dbReference type="AlphaFoldDB" id="A5IKJ6"/>
<dbReference type="PANTHER" id="PTHR43780:SF2">
    <property type="entry name" value="1-AMINOCYCLOPROPANE-1-CARBOXYLATE DEAMINASE-RELATED"/>
    <property type="match status" value="1"/>
</dbReference>
<evidence type="ECO:0000256" key="4">
    <source>
        <dbReference type="PIRSR" id="PIRSR006278-1"/>
    </source>
</evidence>
<protein>
    <submittedName>
        <fullName evidence="7">Pyridoxal phosphate-dependent enzyme, D-cysteine desulfhydrase family</fullName>
    </submittedName>
</protein>
<reference evidence="7 8" key="2">
    <citation type="journal article" date="2009" name="Proc. Natl. Acad. Sci. U.S.A.">
        <title>On the chimeric nature, thermophilic origin, and phylogenetic placement of the Thermotogales.</title>
        <authorList>
            <person name="Zhaxybayeva O."/>
            <person name="Swithers K.S."/>
            <person name="Lapierre P."/>
            <person name="Fournier G.P."/>
            <person name="Bickhart D.M."/>
            <person name="DeBoy R.T."/>
            <person name="Nelson K.E."/>
            <person name="Nesbo C.L."/>
            <person name="Doolittle W.F."/>
            <person name="Gogarten J.P."/>
            <person name="Noll K.M."/>
        </authorList>
    </citation>
    <scope>NUCLEOTIDE SEQUENCE [LARGE SCALE GENOMIC DNA]</scope>
    <source>
        <strain evidence="8">ATCC BAA-488 / DSM 13995 / JCM 10881 / RKU-1</strain>
    </source>
</reference>
<dbReference type="GO" id="GO:0019148">
    <property type="term" value="F:D-cysteine desulfhydrase activity"/>
    <property type="evidence" value="ECO:0007669"/>
    <property type="project" value="TreeGrafter"/>
</dbReference>
<evidence type="ECO:0000313" key="8">
    <source>
        <dbReference type="Proteomes" id="UP000006558"/>
    </source>
</evidence>
<dbReference type="eggNOG" id="COG2515">
    <property type="taxonomic scope" value="Bacteria"/>
</dbReference>
<dbReference type="CDD" id="cd06449">
    <property type="entry name" value="ACCD"/>
    <property type="match status" value="1"/>
</dbReference>
<gene>
    <name evidence="7" type="ordered locus">Tpet_0699</name>
</gene>
<dbReference type="KEGG" id="tpt:Tpet_0699"/>
<accession>A5IKJ6</accession>
<dbReference type="Proteomes" id="UP000006558">
    <property type="component" value="Chromosome"/>
</dbReference>
<organism evidence="7 8">
    <name type="scientific">Thermotoga petrophila (strain ATCC BAA-488 / DSM 13995 / JCM 10881 / RKU-1)</name>
    <dbReference type="NCBI Taxonomy" id="390874"/>
    <lineage>
        <taxon>Bacteria</taxon>
        <taxon>Thermotogati</taxon>
        <taxon>Thermotogota</taxon>
        <taxon>Thermotogae</taxon>
        <taxon>Thermotogales</taxon>
        <taxon>Thermotogaceae</taxon>
        <taxon>Thermotoga</taxon>
    </lineage>
</organism>
<name>A5IKJ6_THEP1</name>
<dbReference type="Pfam" id="PF00291">
    <property type="entry name" value="PALP"/>
    <property type="match status" value="1"/>
</dbReference>
<dbReference type="InterPro" id="IPR027278">
    <property type="entry name" value="ACCD_DCysDesulf"/>
</dbReference>
<dbReference type="PIRSF" id="PIRSF006278">
    <property type="entry name" value="ACCD_DCysDesulf"/>
    <property type="match status" value="1"/>
</dbReference>
<dbReference type="RefSeq" id="WP_011943303.1">
    <property type="nucleotide sequence ID" value="NC_009486.1"/>
</dbReference>
<evidence type="ECO:0000256" key="1">
    <source>
        <dbReference type="ARBA" id="ARBA00001933"/>
    </source>
</evidence>
<dbReference type="InterPro" id="IPR001926">
    <property type="entry name" value="TrpB-like_PALP"/>
</dbReference>
<proteinExistence type="inferred from homology"/>
<dbReference type="NCBIfam" id="TIGR01275">
    <property type="entry name" value="ACC_deam_rel"/>
    <property type="match status" value="1"/>
</dbReference>
<keyword evidence="3 5" id="KW-0663">Pyridoxal phosphate</keyword>
<feature type="active site" description="Nucleophile" evidence="4">
    <location>
        <position position="69"/>
    </location>
</feature>
<evidence type="ECO:0000313" key="7">
    <source>
        <dbReference type="EMBL" id="ABQ46719.1"/>
    </source>
</evidence>
<reference evidence="8" key="1">
    <citation type="submission" date="2007-05" db="EMBL/GenBank/DDBJ databases">
        <title>Complete sequence of Thermotoga petrophila RKU-1.</title>
        <authorList>
            <consortium name="US DOE Joint Genome Institute"/>
            <person name="Copeland A."/>
            <person name="Lucas S."/>
            <person name="Lapidus A."/>
            <person name="Barry K."/>
            <person name="Glavina del Rio T."/>
            <person name="Dalin E."/>
            <person name="Tice H."/>
            <person name="Pitluck S."/>
            <person name="Sims D."/>
            <person name="Brettin T."/>
            <person name="Bruce D."/>
            <person name="Detter J.C."/>
            <person name="Han C."/>
            <person name="Tapia R."/>
            <person name="Schmutz J."/>
            <person name="Larimer F."/>
            <person name="Land M."/>
            <person name="Hauser L."/>
            <person name="Kyrpides N."/>
            <person name="Mikhailova N."/>
            <person name="Nelson K."/>
            <person name="Gogarten J.P."/>
            <person name="Noll K."/>
            <person name="Richardson P."/>
        </authorList>
    </citation>
    <scope>NUCLEOTIDE SEQUENCE [LARGE SCALE GENOMIC DNA]</scope>
    <source>
        <strain evidence="8">ATCC BAA-488 / DSM 13995 / JCM 10881 / RKU-1</strain>
    </source>
</reference>
<dbReference type="HOGENOM" id="CLU_048897_1_0_0"/>
<comment type="similarity">
    <text evidence="2">Belongs to the ACC deaminase/D-cysteine desulfhydrase family.</text>
</comment>
<dbReference type="InterPro" id="IPR036052">
    <property type="entry name" value="TrpB-like_PALP_sf"/>
</dbReference>
<feature type="modified residue" description="N6-(pyridoxal phosphate)lysine" evidence="5">
    <location>
        <position position="42"/>
    </location>
</feature>
<evidence type="ECO:0000256" key="3">
    <source>
        <dbReference type="ARBA" id="ARBA00022898"/>
    </source>
</evidence>
<sequence length="312" mass="34552">MRIDLSLKPTPVQFLKRLSEEYGFNIYVKRDDLTELVGSGNKIRKLEYLLWEALKKGATTVFTCGGLQSNHARATAYVSRKHGLKPVLFLRKGEKVLNGNLLLDILLGAEIVEVSQEEYERIDEIFDVHKKMREKKGEKVYVIPEGGSNSLGAFGYFNAVLEMKDQLNLESFDAIVCAVGSGGTIAGLSAGISFLEYHVPVVGVNVTTKNSDYFVGKVKRIISGMEEHGLKINETVFKVVDDYRGPGYAIPSSEDVEILKEVASIESIILDPVYTAKAFRGMIEMFRNSGKNVLFIHTGGIFGLFAQSGRLV</sequence>
<evidence type="ECO:0000259" key="6">
    <source>
        <dbReference type="Pfam" id="PF00291"/>
    </source>
</evidence>
<evidence type="ECO:0000256" key="2">
    <source>
        <dbReference type="ARBA" id="ARBA00008639"/>
    </source>
</evidence>
<evidence type="ECO:0000256" key="5">
    <source>
        <dbReference type="PIRSR" id="PIRSR006278-2"/>
    </source>
</evidence>
<comment type="cofactor">
    <cofactor evidence="1">
        <name>pyridoxal 5'-phosphate</name>
        <dbReference type="ChEBI" id="CHEBI:597326"/>
    </cofactor>
</comment>
<feature type="domain" description="Tryptophan synthase beta chain-like PALP" evidence="6">
    <location>
        <begin position="5"/>
        <end position="299"/>
    </location>
</feature>
<dbReference type="EMBL" id="CP000702">
    <property type="protein sequence ID" value="ABQ46719.1"/>
    <property type="molecule type" value="Genomic_DNA"/>
</dbReference>
<dbReference type="Gene3D" id="3.40.50.1100">
    <property type="match status" value="2"/>
</dbReference>
<dbReference type="SUPFAM" id="SSF53686">
    <property type="entry name" value="Tryptophan synthase beta subunit-like PLP-dependent enzymes"/>
    <property type="match status" value="1"/>
</dbReference>
<dbReference type="InterPro" id="IPR005966">
    <property type="entry name" value="D-Cys_desShydrase"/>
</dbReference>
<dbReference type="PANTHER" id="PTHR43780">
    <property type="entry name" value="1-AMINOCYCLOPROPANE-1-CARBOXYLATE DEAMINASE-RELATED"/>
    <property type="match status" value="1"/>
</dbReference>